<keyword evidence="3" id="KW-1185">Reference proteome</keyword>
<organism evidence="2 3">
    <name type="scientific">Aspergillus ellipticus CBS 707.79</name>
    <dbReference type="NCBI Taxonomy" id="1448320"/>
    <lineage>
        <taxon>Eukaryota</taxon>
        <taxon>Fungi</taxon>
        <taxon>Dikarya</taxon>
        <taxon>Ascomycota</taxon>
        <taxon>Pezizomycotina</taxon>
        <taxon>Eurotiomycetes</taxon>
        <taxon>Eurotiomycetidae</taxon>
        <taxon>Eurotiales</taxon>
        <taxon>Aspergillaceae</taxon>
        <taxon>Aspergillus</taxon>
        <taxon>Aspergillus subgen. Circumdati</taxon>
    </lineage>
</organism>
<protein>
    <submittedName>
        <fullName evidence="2">Uncharacterized protein</fullName>
    </submittedName>
</protein>
<keyword evidence="1" id="KW-1133">Transmembrane helix</keyword>
<evidence type="ECO:0000313" key="3">
    <source>
        <dbReference type="Proteomes" id="UP000247810"/>
    </source>
</evidence>
<name>A0A319EA23_9EURO</name>
<dbReference type="STRING" id="1448320.A0A319EA23"/>
<evidence type="ECO:0000256" key="1">
    <source>
        <dbReference type="SAM" id="Phobius"/>
    </source>
</evidence>
<dbReference type="Proteomes" id="UP000247810">
    <property type="component" value="Unassembled WGS sequence"/>
</dbReference>
<feature type="transmembrane region" description="Helical" evidence="1">
    <location>
        <begin position="6"/>
        <end position="29"/>
    </location>
</feature>
<evidence type="ECO:0000313" key="2">
    <source>
        <dbReference type="EMBL" id="PYH97588.1"/>
    </source>
</evidence>
<dbReference type="SMART" id="SM01236">
    <property type="entry name" value="Haem_oxygenase_2"/>
    <property type="match status" value="1"/>
</dbReference>
<dbReference type="InterPro" id="IPR016084">
    <property type="entry name" value="Haem_Oase-like_multi-hlx"/>
</dbReference>
<accession>A0A319EA23</accession>
<sequence length="753" mass="84235">MDFPGIFIMSHYSFMLPLAVLLPAVFYYFGPSKKRESWASIKTFQAALSKETKKSRSKPTTLKPTQWYRDLFFQLQHLEDHPAVLEPARDELLAMFSRGLSIALSQPQDSIFSIKQYDPKKIWKFMEDDHEKVLAKWTNYLERRKQGQGPELFATTEAARAWLVQQAPVKFVDGAWLAHTHKITTPFPLRHITKDAWQVLSEELGDGDLSKHHVYLYRQLLEDIGCPLPEGHSADFVKPGLWDGVDNRGAWEAAVGQLLISLFPNEFLPEILGFNMHYELITLDTMRAAHELKALNINPYYFLIHISIDNADSGHTAMAIHTVTRYLDMVLATEGEAALEQAWKRVQVGYTLSQTLGGLSHEQDSSNLNFAALNIPLDPLSARVIDIFKAKASVSHQFHCHSRARIGGQTLAQWLAPSMWSDPHPQQHLDLLTALSRAKPWIYPGASSKSLLVRELSWEGRMFGAFTHDELTTLTAWIDSLSPENSAWLYWGFTCRTPLASKDAVGELQDPTRHHPAVLHCDDADRIFTTASQESDSDSDSELWMEQQPLASLSNARLPDVVALWFAHIGLLENTINTPSQTASPLYASILRLLRAQAGFAVEAHIVAGMDEMNRLSCPGLVTIGLDLVSSAGWSHGAKPSSLQEVLQLTGRHGQREESARLANDMLRWGARPDANLGLLLGLAWAFLELKDAVARAPGLLGPESRQVLEAIVARERQSLEECAQELRGVDGAQYKKLVGGYRFGRSALENCL</sequence>
<keyword evidence="1" id="KW-0812">Transmembrane</keyword>
<keyword evidence="1" id="KW-0472">Membrane</keyword>
<reference evidence="2 3" key="1">
    <citation type="submission" date="2018-02" db="EMBL/GenBank/DDBJ databases">
        <title>The genomes of Aspergillus section Nigri reveals drivers in fungal speciation.</title>
        <authorList>
            <consortium name="DOE Joint Genome Institute"/>
            <person name="Vesth T.C."/>
            <person name="Nybo J."/>
            <person name="Theobald S."/>
            <person name="Brandl J."/>
            <person name="Frisvad J.C."/>
            <person name="Nielsen K.F."/>
            <person name="Lyhne E.K."/>
            <person name="Kogle M.E."/>
            <person name="Kuo A."/>
            <person name="Riley R."/>
            <person name="Clum A."/>
            <person name="Nolan M."/>
            <person name="Lipzen A."/>
            <person name="Salamov A."/>
            <person name="Henrissat B."/>
            <person name="Wiebenga A."/>
            <person name="De vries R.P."/>
            <person name="Grigoriev I.V."/>
            <person name="Mortensen U.H."/>
            <person name="Andersen M.R."/>
            <person name="Baker S.E."/>
        </authorList>
    </citation>
    <scope>NUCLEOTIDE SEQUENCE [LARGE SCALE GENOMIC DNA]</scope>
    <source>
        <strain evidence="2 3">CBS 707.79</strain>
    </source>
</reference>
<dbReference type="Pfam" id="PF14518">
    <property type="entry name" value="Haem_oxygenas_2"/>
    <property type="match status" value="1"/>
</dbReference>
<dbReference type="Gene3D" id="1.20.910.10">
    <property type="entry name" value="Heme oxygenase-like"/>
    <property type="match status" value="1"/>
</dbReference>
<dbReference type="OrthoDB" id="10057598at2759"/>
<proteinExistence type="predicted"/>
<dbReference type="AlphaFoldDB" id="A0A319EA23"/>
<dbReference type="EMBL" id="KZ825822">
    <property type="protein sequence ID" value="PYH97588.1"/>
    <property type="molecule type" value="Genomic_DNA"/>
</dbReference>
<dbReference type="VEuPathDB" id="FungiDB:BO71DRAFT_121753"/>
<gene>
    <name evidence="2" type="ORF">BO71DRAFT_121753</name>
</gene>